<keyword evidence="3" id="KW-1185">Reference proteome</keyword>
<sequence>MTGTGTTNRFSDKLLELLDRVEYRRVETGEDMEEVARIRFKAYKMADILPLKGNTLIDDIDFDSHAYVFGIYYEERLISTVRLHHVTPEHRVSSSGSIFPNEIDAFLDAGMTLIDPVRLAADPEVLSEMPAIPYLTLRIATMATDYFEVDRCLQLVKPQHAAFYKRVFDADTIVSPQKNCGNYNIDLTLMATRTKETLPPLYKRFPFFKSEPYERRMMFARGEEMPFSPLTVRPTARRAHFGQGRVQIGNAGYAG</sequence>
<dbReference type="SUPFAM" id="SSF55729">
    <property type="entry name" value="Acyl-CoA N-acyltransferases (Nat)"/>
    <property type="match status" value="1"/>
</dbReference>
<comment type="caution">
    <text evidence="2">The sequence shown here is derived from an EMBL/GenBank/DDBJ whole genome shotgun (WGS) entry which is preliminary data.</text>
</comment>
<gene>
    <name evidence="2" type="ORF">ACFOHH_15285</name>
</gene>
<dbReference type="Proteomes" id="UP001595377">
    <property type="component" value="Unassembled WGS sequence"/>
</dbReference>
<proteinExistence type="predicted"/>
<dbReference type="Gene3D" id="3.40.630.30">
    <property type="match status" value="1"/>
</dbReference>
<feature type="domain" description="N-acyl amino acid synthase FeeM catalytic core" evidence="1">
    <location>
        <begin position="35"/>
        <end position="192"/>
    </location>
</feature>
<name>A0ABV7DIP1_9HYPH</name>
<dbReference type="EMBL" id="JBHRSP010000024">
    <property type="protein sequence ID" value="MFC3074473.1"/>
    <property type="molecule type" value="Genomic_DNA"/>
</dbReference>
<evidence type="ECO:0000313" key="2">
    <source>
        <dbReference type="EMBL" id="MFC3074473.1"/>
    </source>
</evidence>
<dbReference type="InterPro" id="IPR054597">
    <property type="entry name" value="FeeM_cat"/>
</dbReference>
<dbReference type="RefSeq" id="WP_257312066.1">
    <property type="nucleotide sequence ID" value="NZ_JANFDG010000002.1"/>
</dbReference>
<reference evidence="3" key="1">
    <citation type="journal article" date="2019" name="Int. J. Syst. Evol. Microbiol.">
        <title>The Global Catalogue of Microorganisms (GCM) 10K type strain sequencing project: providing services to taxonomists for standard genome sequencing and annotation.</title>
        <authorList>
            <consortium name="The Broad Institute Genomics Platform"/>
            <consortium name="The Broad Institute Genome Sequencing Center for Infectious Disease"/>
            <person name="Wu L."/>
            <person name="Ma J."/>
        </authorList>
    </citation>
    <scope>NUCLEOTIDE SEQUENCE [LARGE SCALE GENOMIC DNA]</scope>
    <source>
        <strain evidence="3">KCTC 52677</strain>
    </source>
</reference>
<evidence type="ECO:0000313" key="3">
    <source>
        <dbReference type="Proteomes" id="UP001595377"/>
    </source>
</evidence>
<organism evidence="2 3">
    <name type="scientific">Shinella pollutisoli</name>
    <dbReference type="NCBI Taxonomy" id="2250594"/>
    <lineage>
        <taxon>Bacteria</taxon>
        <taxon>Pseudomonadati</taxon>
        <taxon>Pseudomonadota</taxon>
        <taxon>Alphaproteobacteria</taxon>
        <taxon>Hyphomicrobiales</taxon>
        <taxon>Rhizobiaceae</taxon>
        <taxon>Shinella</taxon>
    </lineage>
</organism>
<dbReference type="Pfam" id="PF21926">
    <property type="entry name" value="FeeM"/>
    <property type="match status" value="1"/>
</dbReference>
<accession>A0ABV7DIP1</accession>
<dbReference type="InterPro" id="IPR016181">
    <property type="entry name" value="Acyl_CoA_acyltransferase"/>
</dbReference>
<evidence type="ECO:0000259" key="1">
    <source>
        <dbReference type="Pfam" id="PF21926"/>
    </source>
</evidence>
<protein>
    <recommendedName>
        <fullName evidence="1">N-acyl amino acid synthase FeeM catalytic core domain-containing protein</fullName>
    </recommendedName>
</protein>